<accession>A0A133PZ43</accession>
<protein>
    <submittedName>
        <fullName evidence="1">Uncharacterized protein</fullName>
    </submittedName>
</protein>
<dbReference type="AlphaFoldDB" id="A0A133PZ43"/>
<proteinExistence type="predicted"/>
<name>A0A133PZ43_9BACT</name>
<dbReference type="Proteomes" id="UP000070533">
    <property type="component" value="Unassembled WGS sequence"/>
</dbReference>
<sequence length="40" mass="4674">MGQKIKDEPSKIAPKGCRVIALNLTLRWKQRFKTETLWTS</sequence>
<dbReference type="STRING" id="28128.HMPREF3226_02036"/>
<comment type="caution">
    <text evidence="1">The sequence shown here is derived from an EMBL/GenBank/DDBJ whole genome shotgun (WGS) entry which is preliminary data.</text>
</comment>
<reference evidence="2" key="1">
    <citation type="submission" date="2016-01" db="EMBL/GenBank/DDBJ databases">
        <authorList>
            <person name="Mitreva M."/>
            <person name="Pepin K.H."/>
            <person name="Mihindukulasuriya K.A."/>
            <person name="Fulton R."/>
            <person name="Fronick C."/>
            <person name="O'Laughlin M."/>
            <person name="Miner T."/>
            <person name="Herter B."/>
            <person name="Rosa B.A."/>
            <person name="Cordes M."/>
            <person name="Tomlinson C."/>
            <person name="Wollam A."/>
            <person name="Palsikar V.B."/>
            <person name="Mardis E.R."/>
            <person name="Wilson R.K."/>
        </authorList>
    </citation>
    <scope>NUCLEOTIDE SEQUENCE [LARGE SCALE GENOMIC DNA]</scope>
    <source>
        <strain evidence="2">MJR7716</strain>
    </source>
</reference>
<evidence type="ECO:0000313" key="2">
    <source>
        <dbReference type="Proteomes" id="UP000070533"/>
    </source>
</evidence>
<evidence type="ECO:0000313" key="1">
    <source>
        <dbReference type="EMBL" id="KXA35558.1"/>
    </source>
</evidence>
<keyword evidence="2" id="KW-1185">Reference proteome</keyword>
<dbReference type="EMBL" id="LRQG01000181">
    <property type="protein sequence ID" value="KXA35558.1"/>
    <property type="molecule type" value="Genomic_DNA"/>
</dbReference>
<gene>
    <name evidence="1" type="ORF">HMPREF3226_02036</name>
</gene>
<organism evidence="1 2">
    <name type="scientific">Prevotella corporis</name>
    <dbReference type="NCBI Taxonomy" id="28128"/>
    <lineage>
        <taxon>Bacteria</taxon>
        <taxon>Pseudomonadati</taxon>
        <taxon>Bacteroidota</taxon>
        <taxon>Bacteroidia</taxon>
        <taxon>Bacteroidales</taxon>
        <taxon>Prevotellaceae</taxon>
        <taxon>Prevotella</taxon>
    </lineage>
</organism>